<dbReference type="PANTHER" id="PTHR30390:SF7">
    <property type="entry name" value="PHOSPHOHEPTOSE ISOMERASE"/>
    <property type="match status" value="1"/>
</dbReference>
<dbReference type="InterPro" id="IPR035472">
    <property type="entry name" value="RpiR-like_SIS"/>
</dbReference>
<evidence type="ECO:0000313" key="2">
    <source>
        <dbReference type="EMBL" id="NIZ69436.1"/>
    </source>
</evidence>
<organism evidence="2 3">
    <name type="scientific">Entomospira culicis</name>
    <dbReference type="NCBI Taxonomy" id="2719989"/>
    <lineage>
        <taxon>Bacteria</taxon>
        <taxon>Pseudomonadati</taxon>
        <taxon>Spirochaetota</taxon>
        <taxon>Spirochaetia</taxon>
        <taxon>Spirochaetales</taxon>
        <taxon>Spirochaetaceae</taxon>
        <taxon>Entomospira</taxon>
    </lineage>
</organism>
<dbReference type="PROSITE" id="PS51464">
    <property type="entry name" value="SIS"/>
    <property type="match status" value="1"/>
</dbReference>
<dbReference type="GO" id="GO:1901135">
    <property type="term" value="P:carbohydrate derivative metabolic process"/>
    <property type="evidence" value="ECO:0007669"/>
    <property type="project" value="InterPro"/>
</dbReference>
<proteinExistence type="predicted"/>
<dbReference type="GO" id="GO:0097367">
    <property type="term" value="F:carbohydrate derivative binding"/>
    <property type="evidence" value="ECO:0007669"/>
    <property type="project" value="InterPro"/>
</dbReference>
<protein>
    <submittedName>
        <fullName evidence="2">SIS domain-containing protein</fullName>
    </submittedName>
</protein>
<feature type="domain" description="SIS" evidence="1">
    <location>
        <begin position="30"/>
        <end position="213"/>
    </location>
</feature>
<dbReference type="AlphaFoldDB" id="A0A968GGK3"/>
<dbReference type="PANTHER" id="PTHR30390">
    <property type="entry name" value="SEDOHEPTULOSE 7-PHOSPHATE ISOMERASE / DNAA INITIATOR-ASSOCIATING FACTOR FOR REPLICATION INITIATION"/>
    <property type="match status" value="1"/>
</dbReference>
<evidence type="ECO:0000259" key="1">
    <source>
        <dbReference type="PROSITE" id="PS51464"/>
    </source>
</evidence>
<dbReference type="Proteomes" id="UP000778951">
    <property type="component" value="Unassembled WGS sequence"/>
</dbReference>
<dbReference type="InterPro" id="IPR050099">
    <property type="entry name" value="SIS_GmhA/DiaA_subfam"/>
</dbReference>
<dbReference type="Gene3D" id="3.40.50.10490">
    <property type="entry name" value="Glucose-6-phosphate isomerase like protein, domain 1"/>
    <property type="match status" value="1"/>
</dbReference>
<sequence>MLRHDYITKLTSLLAQVSTDDTIDVAAQIIVQAITEKHLIYAFGASHAGILTEEMFYRAGGLALINPVFDKNLMLDVKPVTKTSDMENLAGFGKIIAQNVPFKAGDVLIAHSVSGRNAVMLDLVLFAKERGVKVVAITNVAYSKSVASRHESRKRLFEIADIVIDNHGEIGDASMTLPGSGHKVAPTSTVVGAAIVNSLLLAIAERLPREKDRVLPIFASANMDGTREHNNRIFSDYKDQILYQ</sequence>
<dbReference type="SUPFAM" id="SSF53697">
    <property type="entry name" value="SIS domain"/>
    <property type="match status" value="1"/>
</dbReference>
<keyword evidence="3" id="KW-1185">Reference proteome</keyword>
<evidence type="ECO:0000313" key="3">
    <source>
        <dbReference type="Proteomes" id="UP000778951"/>
    </source>
</evidence>
<name>A0A968GGK3_9SPIO</name>
<accession>A0A968GGK3</accession>
<comment type="caution">
    <text evidence="2">The sequence shown here is derived from an EMBL/GenBank/DDBJ whole genome shotgun (WGS) entry which is preliminary data.</text>
</comment>
<dbReference type="InterPro" id="IPR046348">
    <property type="entry name" value="SIS_dom_sf"/>
</dbReference>
<dbReference type="InterPro" id="IPR001347">
    <property type="entry name" value="SIS_dom"/>
</dbReference>
<reference evidence="2" key="1">
    <citation type="submission" date="2020-03" db="EMBL/GenBank/DDBJ databases">
        <title>Spirochaetal bacteria isolated from arthropods constitute a novel genus Entomospira genus novum within the order Spirochaetales.</title>
        <authorList>
            <person name="Grana-Miraglia L."/>
            <person name="Sikutova S."/>
            <person name="Fingerle V."/>
            <person name="Sing A."/>
            <person name="Castillo-Ramirez S."/>
            <person name="Margos G."/>
            <person name="Rudolf I."/>
        </authorList>
    </citation>
    <scope>NUCLEOTIDE SEQUENCE</scope>
    <source>
        <strain evidence="2">BR149</strain>
    </source>
</reference>
<dbReference type="Pfam" id="PF13580">
    <property type="entry name" value="SIS_2"/>
    <property type="match status" value="1"/>
</dbReference>
<dbReference type="EMBL" id="JAATLM010000001">
    <property type="protein sequence ID" value="NIZ69436.1"/>
    <property type="molecule type" value="Genomic_DNA"/>
</dbReference>
<gene>
    <name evidence="2" type="ORF">HCT48_04310</name>
</gene>
<dbReference type="RefSeq" id="WP_167695527.1">
    <property type="nucleotide sequence ID" value="NZ_CP118181.1"/>
</dbReference>
<dbReference type="CDD" id="cd05013">
    <property type="entry name" value="SIS_RpiR"/>
    <property type="match status" value="1"/>
</dbReference>
<dbReference type="NCBIfam" id="NF002805">
    <property type="entry name" value="PRK02947.1"/>
    <property type="match status" value="1"/>
</dbReference>